<organism evidence="1 2">
    <name type="scientific">Gossypium arboreum</name>
    <name type="common">Tree cotton</name>
    <name type="synonym">Gossypium nanking</name>
    <dbReference type="NCBI Taxonomy" id="29729"/>
    <lineage>
        <taxon>Eukaryota</taxon>
        <taxon>Viridiplantae</taxon>
        <taxon>Streptophyta</taxon>
        <taxon>Embryophyta</taxon>
        <taxon>Tracheophyta</taxon>
        <taxon>Spermatophyta</taxon>
        <taxon>Magnoliopsida</taxon>
        <taxon>eudicotyledons</taxon>
        <taxon>Gunneridae</taxon>
        <taxon>Pentapetalae</taxon>
        <taxon>rosids</taxon>
        <taxon>malvids</taxon>
        <taxon>Malvales</taxon>
        <taxon>Malvaceae</taxon>
        <taxon>Malvoideae</taxon>
        <taxon>Gossypium</taxon>
    </lineage>
</organism>
<evidence type="ECO:0000313" key="1">
    <source>
        <dbReference type="EMBL" id="KAK5838612.1"/>
    </source>
</evidence>
<sequence length="249" mass="28348">MRFNKKASIDDMKEKISTKIVKRCRRRISKLLYKFQVSSNPIKFTEIKLINNENVETMVALYFQNRSGHTEPIQSFTELANVEPTKDFTLLSKEHRVQDLCTDVSKASIDRRSSIRGFNIDLKTPPTSESLNPSPCLQIHPELIETDADVKGGYDNHGPFDHEVEDYSDPNLDKISNDIDDEGTNDDGNVYASTIGNLSWGIIICNDLRDHISIVDPYLAYASEFPKYPDVLLAHRLVVDPKREELFVG</sequence>
<comment type="caution">
    <text evidence="1">The sequence shown here is derived from an EMBL/GenBank/DDBJ whole genome shotgun (WGS) entry which is preliminary data.</text>
</comment>
<dbReference type="Proteomes" id="UP001358586">
    <property type="component" value="Chromosome 3"/>
</dbReference>
<evidence type="ECO:0000313" key="2">
    <source>
        <dbReference type="Proteomes" id="UP001358586"/>
    </source>
</evidence>
<dbReference type="EMBL" id="JARKNE010000003">
    <property type="protein sequence ID" value="KAK5838612.1"/>
    <property type="molecule type" value="Genomic_DNA"/>
</dbReference>
<keyword evidence="2" id="KW-1185">Reference proteome</keyword>
<accession>A0ABR0QI76</accession>
<name>A0ABR0QI76_GOSAR</name>
<reference evidence="1 2" key="1">
    <citation type="submission" date="2023-03" db="EMBL/GenBank/DDBJ databases">
        <title>WGS of Gossypium arboreum.</title>
        <authorList>
            <person name="Yu D."/>
        </authorList>
    </citation>
    <scope>NUCLEOTIDE SEQUENCE [LARGE SCALE GENOMIC DNA]</scope>
    <source>
        <tissue evidence="1">Leaf</tissue>
    </source>
</reference>
<gene>
    <name evidence="1" type="ORF">PVK06_007346</name>
</gene>
<protein>
    <submittedName>
        <fullName evidence="1">Uncharacterized protein</fullName>
    </submittedName>
</protein>
<proteinExistence type="predicted"/>